<comment type="caution">
    <text evidence="1">The sequence shown here is derived from an EMBL/GenBank/DDBJ whole genome shotgun (WGS) entry which is preliminary data.</text>
</comment>
<dbReference type="RefSeq" id="WP_121009297.1">
    <property type="nucleotide sequence ID" value="NZ_RCCJ01000001.1"/>
</dbReference>
<keyword evidence="2" id="KW-1185">Reference proteome</keyword>
<protein>
    <submittedName>
        <fullName evidence="1">Uncharacterized protein</fullName>
    </submittedName>
</protein>
<gene>
    <name evidence="1" type="ORF">BCF55_0409</name>
</gene>
<dbReference type="EMBL" id="RCCJ01000001">
    <property type="protein sequence ID" value="RLJ70145.1"/>
    <property type="molecule type" value="Genomic_DNA"/>
</dbReference>
<dbReference type="Proteomes" id="UP000267841">
    <property type="component" value="Unassembled WGS sequence"/>
</dbReference>
<evidence type="ECO:0000313" key="2">
    <source>
        <dbReference type="Proteomes" id="UP000267841"/>
    </source>
</evidence>
<sequence>MSCDFETLYYNLKQELLELFRDSEKPIPRVKLRDLKSARECGLVNLAKMVLYLESLGIILIVNKDEHYQNWEVDIQAQILDVLFEQI</sequence>
<reference evidence="1 2" key="1">
    <citation type="submission" date="2018-10" db="EMBL/GenBank/DDBJ databases">
        <title>Genomic Encyclopedia of Archaeal and Bacterial Type Strains, Phase II (KMG-II): from individual species to whole genera.</title>
        <authorList>
            <person name="Goeker M."/>
        </authorList>
    </citation>
    <scope>NUCLEOTIDE SEQUENCE [LARGE SCALE GENOMIC DNA]</scope>
    <source>
        <strain evidence="1 2">DSM 16510</strain>
    </source>
</reference>
<proteinExistence type="predicted"/>
<evidence type="ECO:0000313" key="1">
    <source>
        <dbReference type="EMBL" id="RLJ70145.1"/>
    </source>
</evidence>
<dbReference type="AlphaFoldDB" id="A0A497XMM9"/>
<organism evidence="1 2">
    <name type="scientific">Hydrogenivirga caldilitoris</name>
    <dbReference type="NCBI Taxonomy" id="246264"/>
    <lineage>
        <taxon>Bacteria</taxon>
        <taxon>Pseudomonadati</taxon>
        <taxon>Aquificota</taxon>
        <taxon>Aquificia</taxon>
        <taxon>Aquificales</taxon>
        <taxon>Aquificaceae</taxon>
        <taxon>Hydrogenivirga</taxon>
    </lineage>
</organism>
<name>A0A497XMM9_9AQUI</name>
<dbReference type="OrthoDB" id="14881at2"/>
<accession>A0A497XMM9</accession>